<organism evidence="1 2">
    <name type="scientific">Pogonophryne albipinna</name>
    <dbReference type="NCBI Taxonomy" id="1090488"/>
    <lineage>
        <taxon>Eukaryota</taxon>
        <taxon>Metazoa</taxon>
        <taxon>Chordata</taxon>
        <taxon>Craniata</taxon>
        <taxon>Vertebrata</taxon>
        <taxon>Euteleostomi</taxon>
        <taxon>Actinopterygii</taxon>
        <taxon>Neopterygii</taxon>
        <taxon>Teleostei</taxon>
        <taxon>Neoteleostei</taxon>
        <taxon>Acanthomorphata</taxon>
        <taxon>Eupercaria</taxon>
        <taxon>Perciformes</taxon>
        <taxon>Notothenioidei</taxon>
        <taxon>Pogonophryne</taxon>
    </lineage>
</organism>
<dbReference type="EMBL" id="JAPTMU010000005">
    <property type="protein sequence ID" value="KAJ4942974.1"/>
    <property type="molecule type" value="Genomic_DNA"/>
</dbReference>
<dbReference type="Proteomes" id="UP001219934">
    <property type="component" value="Unassembled WGS sequence"/>
</dbReference>
<feature type="non-terminal residue" evidence="1">
    <location>
        <position position="51"/>
    </location>
</feature>
<reference evidence="1" key="1">
    <citation type="submission" date="2022-11" db="EMBL/GenBank/DDBJ databases">
        <title>Chromosome-level genome of Pogonophryne albipinna.</title>
        <authorList>
            <person name="Jo E."/>
        </authorList>
    </citation>
    <scope>NUCLEOTIDE SEQUENCE</scope>
    <source>
        <strain evidence="1">SGF0006</strain>
        <tissue evidence="1">Muscle</tissue>
    </source>
</reference>
<feature type="non-terminal residue" evidence="1">
    <location>
        <position position="1"/>
    </location>
</feature>
<keyword evidence="2" id="KW-1185">Reference proteome</keyword>
<dbReference type="AlphaFoldDB" id="A0AAD6BFD9"/>
<comment type="caution">
    <text evidence="1">The sequence shown here is derived from an EMBL/GenBank/DDBJ whole genome shotgun (WGS) entry which is preliminary data.</text>
</comment>
<gene>
    <name evidence="1" type="ORF">JOQ06_005486</name>
</gene>
<name>A0AAD6BFD9_9TELE</name>
<evidence type="ECO:0000313" key="1">
    <source>
        <dbReference type="EMBL" id="KAJ4942974.1"/>
    </source>
</evidence>
<proteinExistence type="predicted"/>
<sequence length="51" mass="5795">LRSRTYRESVCACVCNRWRAEEWRARGRTWPSNGLAASPLLGSCTLRAGIR</sequence>
<accession>A0AAD6BFD9</accession>
<protein>
    <submittedName>
        <fullName evidence="1">Uncharacterized protein</fullName>
    </submittedName>
</protein>
<evidence type="ECO:0000313" key="2">
    <source>
        <dbReference type="Proteomes" id="UP001219934"/>
    </source>
</evidence>